<dbReference type="Pfam" id="PF05257">
    <property type="entry name" value="CHAP"/>
    <property type="match status" value="1"/>
</dbReference>
<keyword evidence="3" id="KW-1185">Reference proteome</keyword>
<evidence type="ECO:0000259" key="1">
    <source>
        <dbReference type="PROSITE" id="PS50911"/>
    </source>
</evidence>
<name>A0A1R2AKZ9_9CILI</name>
<protein>
    <recommendedName>
        <fullName evidence="1">Peptidase C51 domain-containing protein</fullName>
    </recommendedName>
</protein>
<dbReference type="PANTHER" id="PTHR30094">
    <property type="entry name" value="BIFUNCTIONAL GLUTATHIONYLSPERMIDINE SYNTHETASE/AMIDASE-RELATED"/>
    <property type="match status" value="1"/>
</dbReference>
<dbReference type="InterPro" id="IPR051705">
    <property type="entry name" value="Gsp_Synthetase/Amidase"/>
</dbReference>
<dbReference type="Proteomes" id="UP000187209">
    <property type="component" value="Unassembled WGS sequence"/>
</dbReference>
<dbReference type="AlphaFoldDB" id="A0A1R2AKZ9"/>
<dbReference type="InterPro" id="IPR007921">
    <property type="entry name" value="CHAP_dom"/>
</dbReference>
<dbReference type="PROSITE" id="PS50911">
    <property type="entry name" value="CHAP"/>
    <property type="match status" value="1"/>
</dbReference>
<dbReference type="Gene3D" id="3.90.1720.10">
    <property type="entry name" value="endopeptidase domain like (from Nostoc punctiforme)"/>
    <property type="match status" value="1"/>
</dbReference>
<evidence type="ECO:0000313" key="2">
    <source>
        <dbReference type="EMBL" id="OMJ65197.1"/>
    </source>
</evidence>
<dbReference type="EMBL" id="MPUH01002354">
    <property type="protein sequence ID" value="OMJ65197.1"/>
    <property type="molecule type" value="Genomic_DNA"/>
</dbReference>
<feature type="domain" description="Peptidase C51" evidence="1">
    <location>
        <begin position="19"/>
        <end position="161"/>
    </location>
</feature>
<dbReference type="InterPro" id="IPR038765">
    <property type="entry name" value="Papain-like_cys_pep_sf"/>
</dbReference>
<dbReference type="OrthoDB" id="299748at2759"/>
<dbReference type="PANTHER" id="PTHR30094:SF0">
    <property type="entry name" value="BIFUNCTIONAL GLUTATHIONYLSPERMIDINE SYNTHETASE_AMIDASE-RELATED"/>
    <property type="match status" value="1"/>
</dbReference>
<sequence>MEQPGFGVLLGSYKGVEGYSNRKAKWPGRANYVNGYFTGYKYQCVEYVRRWLIKVKHLLFKDISCAYQIWDLNKVKNILTKSILPLIRIPNGSLIPPIVDALLIYAREPENPTGHVAIISVVDLNNNYIRVAEQNVEDAYWAGDFAREIKLEIVDGRYFIQDKFFVLGWMIYENIENF</sequence>
<comment type="caution">
    <text evidence="2">The sequence shown here is derived from an EMBL/GenBank/DDBJ whole genome shotgun (WGS) entry which is preliminary data.</text>
</comment>
<accession>A0A1R2AKZ9</accession>
<evidence type="ECO:0000313" key="3">
    <source>
        <dbReference type="Proteomes" id="UP000187209"/>
    </source>
</evidence>
<dbReference type="SUPFAM" id="SSF54001">
    <property type="entry name" value="Cysteine proteinases"/>
    <property type="match status" value="1"/>
</dbReference>
<reference evidence="2 3" key="1">
    <citation type="submission" date="2016-11" db="EMBL/GenBank/DDBJ databases">
        <title>The macronuclear genome of Stentor coeruleus: a giant cell with tiny introns.</title>
        <authorList>
            <person name="Slabodnick M."/>
            <person name="Ruby J.G."/>
            <person name="Reiff S.B."/>
            <person name="Swart E.C."/>
            <person name="Gosai S."/>
            <person name="Prabakaran S."/>
            <person name="Witkowska E."/>
            <person name="Larue G.E."/>
            <person name="Fisher S."/>
            <person name="Freeman R.M."/>
            <person name="Gunawardena J."/>
            <person name="Chu W."/>
            <person name="Stover N.A."/>
            <person name="Gregory B.D."/>
            <person name="Nowacki M."/>
            <person name="Derisi J."/>
            <person name="Roy S.W."/>
            <person name="Marshall W.F."/>
            <person name="Sood P."/>
        </authorList>
    </citation>
    <scope>NUCLEOTIDE SEQUENCE [LARGE SCALE GENOMIC DNA]</scope>
    <source>
        <strain evidence="2">WM001</strain>
    </source>
</reference>
<organism evidence="2 3">
    <name type="scientific">Stentor coeruleus</name>
    <dbReference type="NCBI Taxonomy" id="5963"/>
    <lineage>
        <taxon>Eukaryota</taxon>
        <taxon>Sar</taxon>
        <taxon>Alveolata</taxon>
        <taxon>Ciliophora</taxon>
        <taxon>Postciliodesmatophora</taxon>
        <taxon>Heterotrichea</taxon>
        <taxon>Heterotrichida</taxon>
        <taxon>Stentoridae</taxon>
        <taxon>Stentor</taxon>
    </lineage>
</organism>
<gene>
    <name evidence="2" type="ORF">SteCoe_38851</name>
</gene>
<proteinExistence type="predicted"/>
<dbReference type="GO" id="GO:0016874">
    <property type="term" value="F:ligase activity"/>
    <property type="evidence" value="ECO:0007669"/>
    <property type="project" value="TreeGrafter"/>
</dbReference>